<comment type="similarity">
    <text evidence="3 10">Belongs to the glycosyltransferase 39 family.</text>
</comment>
<evidence type="ECO:0000256" key="3">
    <source>
        <dbReference type="ARBA" id="ARBA00007222"/>
    </source>
</evidence>
<evidence type="ECO:0000256" key="9">
    <source>
        <dbReference type="ARBA" id="ARBA00093617"/>
    </source>
</evidence>
<sequence length="419" mass="45398">MFASLRDRPWLAALLIAIAAQALFTLHLGRPSKLTFDEVHYVPAARALLDLSGPVNTEHPLLGKLLIASGIALFGDGPIGWRAMSTIAGTATVIGSFAVLMLLLGNVRTAAFGALCVLVNQTVFVQARIGMLDGFLGAFVVATIAALIWSAQAPPGHIWRRLILAAVLAGCAVAVKWAAIPYVALACLGIVWTRWHGGAGLLTGRGQPHWPGVRTADLLLGFGLIAIAAYLASFAPAFFYARDPLTLAGLVPFQFDMLAAQTQVLSPHSYQSDWWSWPLMLRPIWYFYEPDQGAVRGVLLIGNPAVMWAGLAAVAACWAAARHSPAHLLIAMLWTFSLLIFAIIPKSLGFYYYYHLSGIFVALALAAAAHRWRARWPHADLIFGTLAVGLFAYFYPILSAAPLPGDQAFTVWTWFPGWR</sequence>
<evidence type="ECO:0000313" key="14">
    <source>
        <dbReference type="Proteomes" id="UP000788153"/>
    </source>
</evidence>
<dbReference type="EMBL" id="JAASQP010000001">
    <property type="protein sequence ID" value="NIJ24389.1"/>
    <property type="molecule type" value="Genomic_DNA"/>
</dbReference>
<feature type="transmembrane region" description="Helical" evidence="10">
    <location>
        <begin position="297"/>
        <end position="319"/>
    </location>
</feature>
<name>A0ABX0U1E8_9SPHN</name>
<dbReference type="GO" id="GO:0016740">
    <property type="term" value="F:transferase activity"/>
    <property type="evidence" value="ECO:0007669"/>
    <property type="project" value="UniProtKB-KW"/>
</dbReference>
<dbReference type="InterPro" id="IPR032421">
    <property type="entry name" value="PMT_4TMC"/>
</dbReference>
<feature type="transmembrane region" description="Helical" evidence="10">
    <location>
        <begin position="163"/>
        <end position="192"/>
    </location>
</feature>
<evidence type="ECO:0000313" key="13">
    <source>
        <dbReference type="EMBL" id="NIJ24389.1"/>
    </source>
</evidence>
<dbReference type="InterPro" id="IPR003342">
    <property type="entry name" value="ArnT-like_N"/>
</dbReference>
<dbReference type="PANTHER" id="PTHR10050:SF46">
    <property type="entry name" value="PROTEIN O-MANNOSYL-TRANSFERASE 2"/>
    <property type="match status" value="1"/>
</dbReference>
<evidence type="ECO:0000256" key="8">
    <source>
        <dbReference type="ARBA" id="ARBA00023136"/>
    </source>
</evidence>
<evidence type="ECO:0000256" key="1">
    <source>
        <dbReference type="ARBA" id="ARBA00004127"/>
    </source>
</evidence>
<evidence type="ECO:0000256" key="4">
    <source>
        <dbReference type="ARBA" id="ARBA00022676"/>
    </source>
</evidence>
<comment type="subcellular location">
    <subcellularLocation>
        <location evidence="10">Cell membrane</location>
    </subcellularLocation>
    <subcellularLocation>
        <location evidence="1">Endomembrane system</location>
        <topology evidence="1">Multi-pass membrane protein</topology>
    </subcellularLocation>
</comment>
<comment type="pathway">
    <text evidence="2 10">Protein modification; protein glycosylation.</text>
</comment>
<dbReference type="Proteomes" id="UP000788153">
    <property type="component" value="Unassembled WGS sequence"/>
</dbReference>
<feature type="transmembrane region" description="Helical" evidence="10">
    <location>
        <begin position="86"/>
        <end position="104"/>
    </location>
</feature>
<evidence type="ECO:0000259" key="11">
    <source>
        <dbReference type="Pfam" id="PF02366"/>
    </source>
</evidence>
<keyword evidence="4 10" id="KW-0328">Glycosyltransferase</keyword>
<evidence type="ECO:0000256" key="7">
    <source>
        <dbReference type="ARBA" id="ARBA00022989"/>
    </source>
</evidence>
<accession>A0ABX0U1E8</accession>
<feature type="transmembrane region" description="Helical" evidence="10">
    <location>
        <begin position="350"/>
        <end position="369"/>
    </location>
</feature>
<feature type="transmembrane region" description="Helical" evidence="10">
    <location>
        <begin position="326"/>
        <end position="344"/>
    </location>
</feature>
<dbReference type="Pfam" id="PF02366">
    <property type="entry name" value="PMT"/>
    <property type="match status" value="1"/>
</dbReference>
<feature type="transmembrane region" description="Helical" evidence="10">
    <location>
        <begin position="381"/>
        <end position="398"/>
    </location>
</feature>
<keyword evidence="10" id="KW-1003">Cell membrane</keyword>
<keyword evidence="7 10" id="KW-1133">Transmembrane helix</keyword>
<reference evidence="13 14" key="1">
    <citation type="submission" date="2020-03" db="EMBL/GenBank/DDBJ databases">
        <title>Genomic Encyclopedia of Type Strains, Phase IV (KMG-IV): sequencing the most valuable type-strain genomes for metagenomic binning, comparative biology and taxonomic classification.</title>
        <authorList>
            <person name="Goeker M."/>
        </authorList>
    </citation>
    <scope>NUCLEOTIDE SEQUENCE [LARGE SCALE GENOMIC DNA]</scope>
    <source>
        <strain evidence="13 14">DSM 22753</strain>
    </source>
</reference>
<evidence type="ECO:0000256" key="2">
    <source>
        <dbReference type="ARBA" id="ARBA00004922"/>
    </source>
</evidence>
<keyword evidence="14" id="KW-1185">Reference proteome</keyword>
<dbReference type="PANTHER" id="PTHR10050">
    <property type="entry name" value="DOLICHYL-PHOSPHATE-MANNOSE--PROTEIN MANNOSYLTRANSFERASE"/>
    <property type="match status" value="1"/>
</dbReference>
<keyword evidence="6 10" id="KW-0812">Transmembrane</keyword>
<dbReference type="EC" id="2.4.1.-" evidence="10"/>
<evidence type="ECO:0000259" key="12">
    <source>
        <dbReference type="Pfam" id="PF16192"/>
    </source>
</evidence>
<dbReference type="RefSeq" id="WP_140046753.1">
    <property type="nucleotide sequence ID" value="NZ_BAAAEV010000001.1"/>
</dbReference>
<feature type="transmembrane region" description="Helical" evidence="10">
    <location>
        <begin position="218"/>
        <end position="241"/>
    </location>
</feature>
<keyword evidence="5 10" id="KW-0808">Transferase</keyword>
<protein>
    <recommendedName>
        <fullName evidence="9 10">Polyprenol-phosphate-mannose--protein mannosyltransferase</fullName>
        <ecNumber evidence="10">2.4.1.-</ecNumber>
    </recommendedName>
</protein>
<feature type="domain" description="Protein O-mannosyl-transferase C-terminal four TM" evidence="12">
    <location>
        <begin position="250"/>
        <end position="418"/>
    </location>
</feature>
<gene>
    <name evidence="13" type="ORF">FHT01_001931</name>
</gene>
<comment type="caution">
    <text evidence="13">The sequence shown here is derived from an EMBL/GenBank/DDBJ whole genome shotgun (WGS) entry which is preliminary data.</text>
</comment>
<evidence type="ECO:0000256" key="6">
    <source>
        <dbReference type="ARBA" id="ARBA00022692"/>
    </source>
</evidence>
<organism evidence="13 14">
    <name type="scientific">Sphingomonas japonica</name>
    <dbReference type="NCBI Taxonomy" id="511662"/>
    <lineage>
        <taxon>Bacteria</taxon>
        <taxon>Pseudomonadati</taxon>
        <taxon>Pseudomonadota</taxon>
        <taxon>Alphaproteobacteria</taxon>
        <taxon>Sphingomonadales</taxon>
        <taxon>Sphingomonadaceae</taxon>
        <taxon>Sphingomonas</taxon>
    </lineage>
</organism>
<evidence type="ECO:0000256" key="5">
    <source>
        <dbReference type="ARBA" id="ARBA00022679"/>
    </source>
</evidence>
<proteinExistence type="inferred from homology"/>
<dbReference type="InterPro" id="IPR027005">
    <property type="entry name" value="PMT-like"/>
</dbReference>
<comment type="function">
    <text evidence="10">Protein O-mannosyltransferase that catalyzes the transfer of a single mannose residue from a polyprenol phospho-mannosyl lipidic donor to the hydroxyl group of selected serine and threonine residues in acceptor proteins.</text>
</comment>
<evidence type="ECO:0000256" key="10">
    <source>
        <dbReference type="RuleBase" id="RU367007"/>
    </source>
</evidence>
<feature type="transmembrane region" description="Helical" evidence="10">
    <location>
        <begin position="134"/>
        <end position="151"/>
    </location>
</feature>
<dbReference type="Pfam" id="PF16192">
    <property type="entry name" value="PMT_4TMC"/>
    <property type="match status" value="1"/>
</dbReference>
<keyword evidence="8 10" id="KW-0472">Membrane</keyword>
<feature type="domain" description="ArnT-like N-terminal" evidence="11">
    <location>
        <begin position="80"/>
        <end position="196"/>
    </location>
</feature>